<evidence type="ECO:0000313" key="1">
    <source>
        <dbReference type="EMBL" id="OIN11072.1"/>
    </source>
</evidence>
<evidence type="ECO:0000313" key="3">
    <source>
        <dbReference type="Proteomes" id="UP000181686"/>
    </source>
</evidence>
<sequence>MNEQLTAAAREVINRYALSSLEDVMALIPRYMCHVLQESDQFETYPPNVVKLKFDPSQWEACIQRYEHYRDVVIPAISPLDYLNAMLDEGPRLPCFCSEMANVAGVLVSQLLGQKVYAVRNIFVNYLYLPQRWHCINALIQDNRIRYFDTSAYAQVLDKKRRKIVEPSQLPGFNAADIDETFIHSDRWLQSEPFARRIELVSGELLDNYYPSPVHDKPVDEFQRVYG</sequence>
<gene>
    <name evidence="1" type="ORF">BFN10_07295</name>
    <name evidence="2" type="ORF">SAMN04490184_5736</name>
</gene>
<reference evidence="2 4" key="2">
    <citation type="submission" date="2016-10" db="EMBL/GenBank/DDBJ databases">
        <authorList>
            <person name="Varghese N."/>
            <person name="Submissions S."/>
        </authorList>
    </citation>
    <scope>NUCLEOTIDE SEQUENCE [LARGE SCALE GENOMIC DNA]</scope>
    <source>
        <strain evidence="2 4">BS2774</strain>
    </source>
</reference>
<evidence type="ECO:0000313" key="2">
    <source>
        <dbReference type="EMBL" id="SDP90308.1"/>
    </source>
</evidence>
<evidence type="ECO:0000313" key="4">
    <source>
        <dbReference type="Proteomes" id="UP000182654"/>
    </source>
</evidence>
<dbReference type="EMBL" id="LT629708">
    <property type="protein sequence ID" value="SDP90308.1"/>
    <property type="molecule type" value="Genomic_DNA"/>
</dbReference>
<dbReference type="EMBL" id="MDGK01000016">
    <property type="protein sequence ID" value="OIN11072.1"/>
    <property type="molecule type" value="Genomic_DNA"/>
</dbReference>
<reference evidence="1 3" key="1">
    <citation type="submission" date="2016-08" db="EMBL/GenBank/DDBJ databases">
        <title>Draft genome sequence of the type strain of Pseudomonas extremorientalis LMG 19695T isolated from drinking water reservoir.</title>
        <authorList>
            <person name="Tambong J.T."/>
        </authorList>
    </citation>
    <scope>NUCLEOTIDE SEQUENCE [LARGE SCALE GENOMIC DNA]</scope>
    <source>
        <strain evidence="1 3">LMG 19695</strain>
    </source>
</reference>
<organism evidence="1 3">
    <name type="scientific">Pseudomonas extremorientalis</name>
    <dbReference type="NCBI Taxonomy" id="169669"/>
    <lineage>
        <taxon>Bacteria</taxon>
        <taxon>Pseudomonadati</taxon>
        <taxon>Pseudomonadota</taxon>
        <taxon>Gammaproteobacteria</taxon>
        <taxon>Pseudomonadales</taxon>
        <taxon>Pseudomonadaceae</taxon>
        <taxon>Pseudomonas</taxon>
    </lineage>
</organism>
<dbReference type="Proteomes" id="UP000181686">
    <property type="component" value="Unassembled WGS sequence"/>
</dbReference>
<name>A0A1H0WI68_9PSED</name>
<dbReference type="AlphaFoldDB" id="A0A1H0WI68"/>
<proteinExistence type="predicted"/>
<accession>A0A1H0WI68</accession>
<dbReference type="Proteomes" id="UP000182654">
    <property type="component" value="Chromosome I"/>
</dbReference>
<protein>
    <submittedName>
        <fullName evidence="1">Uncharacterized protein</fullName>
    </submittedName>
</protein>
<dbReference type="RefSeq" id="WP_071489117.1">
    <property type="nucleotide sequence ID" value="NZ_CP089519.1"/>
</dbReference>
<keyword evidence="4" id="KW-1185">Reference proteome</keyword>